<comment type="caution">
    <text evidence="1">The sequence shown here is derived from an EMBL/GenBank/DDBJ whole genome shotgun (WGS) entry which is preliminary data.</text>
</comment>
<reference evidence="1 2" key="1">
    <citation type="journal article" date="2014" name="Agronomy (Basel)">
        <title>A Draft Genome Sequence for Ensete ventricosum, the Drought-Tolerant Tree Against Hunger.</title>
        <authorList>
            <person name="Harrison J."/>
            <person name="Moore K.A."/>
            <person name="Paszkiewicz K."/>
            <person name="Jones T."/>
            <person name="Grant M."/>
            <person name="Ambacheew D."/>
            <person name="Muzemil S."/>
            <person name="Studholme D.J."/>
        </authorList>
    </citation>
    <scope>NUCLEOTIDE SEQUENCE [LARGE SCALE GENOMIC DNA]</scope>
</reference>
<evidence type="ECO:0000313" key="2">
    <source>
        <dbReference type="Proteomes" id="UP000287651"/>
    </source>
</evidence>
<accession>A0A426YPX0</accession>
<name>A0A426YPX0_ENSVE</name>
<sequence>MSLYDTSDALICHMFLAILRGPVRVVHSSKVTLGWLLCSALKGVLTLLPHRCMPKAIDNNIAWTQHYVHELNDFSPGCDIDDHNSDIAKSDGYASLEHHILEPDDFTLGGDISDHSGNIAESNGYASPEHHIFKLDDFAPKGDVGNLGSTFNSIMGEVGEGDIYVLTIVGRLEIRYGGEGMIGRTEICYGGEGICNLPLRKEDLESTIAERLEICYDEEGT</sequence>
<organism evidence="1 2">
    <name type="scientific">Ensete ventricosum</name>
    <name type="common">Abyssinian banana</name>
    <name type="synonym">Musa ensete</name>
    <dbReference type="NCBI Taxonomy" id="4639"/>
    <lineage>
        <taxon>Eukaryota</taxon>
        <taxon>Viridiplantae</taxon>
        <taxon>Streptophyta</taxon>
        <taxon>Embryophyta</taxon>
        <taxon>Tracheophyta</taxon>
        <taxon>Spermatophyta</taxon>
        <taxon>Magnoliopsida</taxon>
        <taxon>Liliopsida</taxon>
        <taxon>Zingiberales</taxon>
        <taxon>Musaceae</taxon>
        <taxon>Ensete</taxon>
    </lineage>
</organism>
<dbReference type="Proteomes" id="UP000287651">
    <property type="component" value="Unassembled WGS sequence"/>
</dbReference>
<dbReference type="EMBL" id="AMZH03010958">
    <property type="protein sequence ID" value="RRT53773.1"/>
    <property type="molecule type" value="Genomic_DNA"/>
</dbReference>
<gene>
    <name evidence="1" type="ORF">B296_00025420</name>
</gene>
<dbReference type="AlphaFoldDB" id="A0A426YPX0"/>
<proteinExistence type="predicted"/>
<protein>
    <submittedName>
        <fullName evidence="1">Uncharacterized protein</fullName>
    </submittedName>
</protein>
<evidence type="ECO:0000313" key="1">
    <source>
        <dbReference type="EMBL" id="RRT53773.1"/>
    </source>
</evidence>